<dbReference type="Gene3D" id="3.30.30.10">
    <property type="entry name" value="Knottin, scorpion toxin-like"/>
    <property type="match status" value="1"/>
</dbReference>
<dbReference type="InterPro" id="IPR018218">
    <property type="entry name" value="Scorpion_toxinL"/>
</dbReference>
<feature type="domain" description="LCN-type CS-alpha/beta" evidence="6">
    <location>
        <begin position="26"/>
        <end position="90"/>
    </location>
</feature>
<dbReference type="GO" id="GO:0005576">
    <property type="term" value="C:extracellular region"/>
    <property type="evidence" value="ECO:0007669"/>
    <property type="project" value="UniProtKB-SubCell"/>
</dbReference>
<evidence type="ECO:0000313" key="7">
    <source>
        <dbReference type="EMBL" id="MBW20227.1"/>
    </source>
</evidence>
<dbReference type="GO" id="GO:0019871">
    <property type="term" value="F:sodium channel inhibitor activity"/>
    <property type="evidence" value="ECO:0007669"/>
    <property type="project" value="InterPro"/>
</dbReference>
<evidence type="ECO:0000256" key="3">
    <source>
        <dbReference type="ARBA" id="ARBA00022656"/>
    </source>
</evidence>
<dbReference type="SUPFAM" id="SSF57095">
    <property type="entry name" value="Scorpion toxin-like"/>
    <property type="match status" value="1"/>
</dbReference>
<dbReference type="InterPro" id="IPR036574">
    <property type="entry name" value="Scorpion_toxin-like_sf"/>
</dbReference>
<dbReference type="GO" id="GO:0090729">
    <property type="term" value="F:toxin activity"/>
    <property type="evidence" value="ECO:0007669"/>
    <property type="project" value="UniProtKB-KW"/>
</dbReference>
<evidence type="ECO:0000256" key="1">
    <source>
        <dbReference type="ARBA" id="ARBA00004613"/>
    </source>
</evidence>
<evidence type="ECO:0000256" key="4">
    <source>
        <dbReference type="ARBA" id="ARBA00023157"/>
    </source>
</evidence>
<dbReference type="Pfam" id="PF00537">
    <property type="entry name" value="Toxin_3"/>
    <property type="match status" value="1"/>
</dbReference>
<feature type="signal peptide" evidence="5">
    <location>
        <begin position="1"/>
        <end position="21"/>
    </location>
</feature>
<reference evidence="7" key="1">
    <citation type="journal article" date="2017" name="Toxicon">
        <title>Venom-gland transcriptomics and venom proteomics of the Hentz striped scorpion (Centruroides hentzi; Buthidae) reveal high toxin diversity in a harmless member of a lethal family.</title>
        <authorList>
            <person name="Ward M.J."/>
            <person name="Ellsworth S.A."/>
            <person name="Rokyta D.R."/>
        </authorList>
    </citation>
    <scope>NUCLEOTIDE SEQUENCE</scope>
    <source>
        <tissue evidence="7">Venom gland</tissue>
    </source>
</reference>
<evidence type="ECO:0000256" key="2">
    <source>
        <dbReference type="ARBA" id="ARBA00022525"/>
    </source>
</evidence>
<organism evidence="7">
    <name type="scientific">Centruroides hentzi</name>
    <dbReference type="NCBI Taxonomy" id="88313"/>
    <lineage>
        <taxon>Eukaryota</taxon>
        <taxon>Metazoa</taxon>
        <taxon>Ecdysozoa</taxon>
        <taxon>Arthropoda</taxon>
        <taxon>Chelicerata</taxon>
        <taxon>Arachnida</taxon>
        <taxon>Scorpiones</taxon>
        <taxon>Buthida</taxon>
        <taxon>Buthoidea</taxon>
        <taxon>Buthidae</taxon>
        <taxon>Centruroides</taxon>
    </lineage>
</organism>
<feature type="chain" id="PRO_5014359550" evidence="5">
    <location>
        <begin position="22"/>
        <end position="102"/>
    </location>
</feature>
<keyword evidence="5" id="KW-0732">Signal</keyword>
<dbReference type="EMBL" id="GFWZ01000237">
    <property type="protein sequence ID" value="MBW20227.1"/>
    <property type="molecule type" value="Transcribed_RNA"/>
</dbReference>
<evidence type="ECO:0000259" key="6">
    <source>
        <dbReference type="PROSITE" id="PS51863"/>
    </source>
</evidence>
<accession>A0A2I9LPB3</accession>
<keyword evidence="3" id="KW-0800">Toxin</keyword>
<keyword evidence="4" id="KW-1015">Disulfide bond</keyword>
<dbReference type="AlphaFoldDB" id="A0A2I9LPB3"/>
<protein>
    <submittedName>
        <fullName evidence="7">NaTx</fullName>
    </submittedName>
</protein>
<evidence type="ECO:0000256" key="5">
    <source>
        <dbReference type="SAM" id="SignalP"/>
    </source>
</evidence>
<dbReference type="InterPro" id="IPR002061">
    <property type="entry name" value="Scorpion_toxinL/defensin"/>
</dbReference>
<proteinExistence type="predicted"/>
<sequence length="102" mass="11506">MKFAIFFLITLSLVLIYNTESKKEIPGGYPVNRFNCTYECGHGKRIQIMCNNLCKQLGGSWGYCYWNTCYCEYLPAEVPQKKSIGIISCGASMVGVPDTEQE</sequence>
<name>A0A2I9LPB3_9SCOR</name>
<comment type="subcellular location">
    <subcellularLocation>
        <location evidence="1">Secreted</location>
    </subcellularLocation>
</comment>
<dbReference type="PROSITE" id="PS51863">
    <property type="entry name" value="LCN_CSAB"/>
    <property type="match status" value="1"/>
</dbReference>
<dbReference type="InterPro" id="IPR044062">
    <property type="entry name" value="LCN-type_CS_alpha_beta_dom"/>
</dbReference>
<dbReference type="PRINTS" id="PR00285">
    <property type="entry name" value="SCORPNTOXIN"/>
</dbReference>
<dbReference type="CDD" id="cd23106">
    <property type="entry name" value="neurotoxins_LC_scorpion"/>
    <property type="match status" value="1"/>
</dbReference>
<keyword evidence="2" id="KW-0964">Secreted</keyword>